<evidence type="ECO:0000256" key="2">
    <source>
        <dbReference type="SAM" id="Phobius"/>
    </source>
</evidence>
<dbReference type="Gene3D" id="3.10.450.50">
    <property type="match status" value="1"/>
</dbReference>
<keyword evidence="2" id="KW-0472">Membrane</keyword>
<evidence type="ECO:0008006" key="5">
    <source>
        <dbReference type="Google" id="ProtNLM"/>
    </source>
</evidence>
<keyword evidence="2" id="KW-1133">Transmembrane helix</keyword>
<keyword evidence="4" id="KW-1185">Reference proteome</keyword>
<keyword evidence="2" id="KW-0812">Transmembrane</keyword>
<sequence length="273" mass="28231">MAHPNLAAAVTTALVNRFTDPSATAAAMAATAAAEGGERGERGGGGSPADALVSIARRVLGDKVVNALQNDPQDPALQHQVANDLAEKLDADAGLAHELHMVTRALEGTQLNAGQPPGEPPGAAVPPRARKGLAREVKAAVVAGVVVLVAAAGVLLYSLTSGDDDTPESVVRSYANAVADNDYREACSYLSDQLRLLSHCDSDAGIAALSQEGVTGEKRAAMRKAKISVRSKAEQEARVVIALRDPAYGTLVSSTLTLRKGDNGHWLIAYISD</sequence>
<comment type="caution">
    <text evidence="3">The sequence shown here is derived from an EMBL/GenBank/DDBJ whole genome shotgun (WGS) entry which is preliminary data.</text>
</comment>
<organism evidence="3 4">
    <name type="scientific">Actinomadura barringtoniae</name>
    <dbReference type="NCBI Taxonomy" id="1427535"/>
    <lineage>
        <taxon>Bacteria</taxon>
        <taxon>Bacillati</taxon>
        <taxon>Actinomycetota</taxon>
        <taxon>Actinomycetes</taxon>
        <taxon>Streptosporangiales</taxon>
        <taxon>Thermomonosporaceae</taxon>
        <taxon>Actinomadura</taxon>
    </lineage>
</organism>
<proteinExistence type="predicted"/>
<evidence type="ECO:0000313" key="3">
    <source>
        <dbReference type="EMBL" id="MBO2449076.1"/>
    </source>
</evidence>
<dbReference type="RefSeq" id="WP_208256894.1">
    <property type="nucleotide sequence ID" value="NZ_JAGEOJ010000007.1"/>
</dbReference>
<evidence type="ECO:0000256" key="1">
    <source>
        <dbReference type="SAM" id="MobiDB-lite"/>
    </source>
</evidence>
<dbReference type="Proteomes" id="UP000669179">
    <property type="component" value="Unassembled WGS sequence"/>
</dbReference>
<protein>
    <recommendedName>
        <fullName evidence="5">DUF4878 domain-containing protein</fullName>
    </recommendedName>
</protein>
<accession>A0A939T270</accession>
<gene>
    <name evidence="3" type="ORF">J4573_18375</name>
</gene>
<dbReference type="EMBL" id="JAGEOJ010000007">
    <property type="protein sequence ID" value="MBO2449076.1"/>
    <property type="molecule type" value="Genomic_DNA"/>
</dbReference>
<feature type="region of interest" description="Disordered" evidence="1">
    <location>
        <begin position="110"/>
        <end position="129"/>
    </location>
</feature>
<dbReference type="AlphaFoldDB" id="A0A939T270"/>
<evidence type="ECO:0000313" key="4">
    <source>
        <dbReference type="Proteomes" id="UP000669179"/>
    </source>
</evidence>
<feature type="transmembrane region" description="Helical" evidence="2">
    <location>
        <begin position="137"/>
        <end position="159"/>
    </location>
</feature>
<reference evidence="3" key="1">
    <citation type="submission" date="2021-03" db="EMBL/GenBank/DDBJ databases">
        <authorList>
            <person name="Kanchanasin P."/>
            <person name="Saeng-In P."/>
            <person name="Phongsopitanun W."/>
            <person name="Yuki M."/>
            <person name="Kudo T."/>
            <person name="Ohkuma M."/>
            <person name="Tanasupawat S."/>
        </authorList>
    </citation>
    <scope>NUCLEOTIDE SEQUENCE</scope>
    <source>
        <strain evidence="3">GKU 128</strain>
    </source>
</reference>
<name>A0A939T270_9ACTN</name>